<feature type="non-terminal residue" evidence="2">
    <location>
        <position position="71"/>
    </location>
</feature>
<proteinExistence type="predicted"/>
<keyword evidence="3" id="KW-1185">Reference proteome</keyword>
<feature type="non-terminal residue" evidence="2">
    <location>
        <position position="1"/>
    </location>
</feature>
<name>A0AAN5DDK1_9BILA</name>
<dbReference type="Proteomes" id="UP001328107">
    <property type="component" value="Unassembled WGS sequence"/>
</dbReference>
<protein>
    <submittedName>
        <fullName evidence="2">Uncharacterized protein</fullName>
    </submittedName>
</protein>
<organism evidence="2 3">
    <name type="scientific">Pristionchus mayeri</name>
    <dbReference type="NCBI Taxonomy" id="1317129"/>
    <lineage>
        <taxon>Eukaryota</taxon>
        <taxon>Metazoa</taxon>
        <taxon>Ecdysozoa</taxon>
        <taxon>Nematoda</taxon>
        <taxon>Chromadorea</taxon>
        <taxon>Rhabditida</taxon>
        <taxon>Rhabditina</taxon>
        <taxon>Diplogasteromorpha</taxon>
        <taxon>Diplogasteroidea</taxon>
        <taxon>Neodiplogasteridae</taxon>
        <taxon>Pristionchus</taxon>
    </lineage>
</organism>
<feature type="region of interest" description="Disordered" evidence="1">
    <location>
        <begin position="1"/>
        <end position="26"/>
    </location>
</feature>
<feature type="compositionally biased region" description="Basic and acidic residues" evidence="1">
    <location>
        <begin position="15"/>
        <end position="24"/>
    </location>
</feature>
<dbReference type="EMBL" id="BTRK01000006">
    <property type="protein sequence ID" value="GMR61193.1"/>
    <property type="molecule type" value="Genomic_DNA"/>
</dbReference>
<dbReference type="AlphaFoldDB" id="A0AAN5DDK1"/>
<accession>A0AAN5DDK1</accession>
<reference evidence="3" key="1">
    <citation type="submission" date="2022-10" db="EMBL/GenBank/DDBJ databases">
        <title>Genome assembly of Pristionchus species.</title>
        <authorList>
            <person name="Yoshida K."/>
            <person name="Sommer R.J."/>
        </authorList>
    </citation>
    <scope>NUCLEOTIDE SEQUENCE [LARGE SCALE GENOMIC DNA]</scope>
    <source>
        <strain evidence="3">RS5460</strain>
    </source>
</reference>
<evidence type="ECO:0000313" key="3">
    <source>
        <dbReference type="Proteomes" id="UP001328107"/>
    </source>
</evidence>
<evidence type="ECO:0000313" key="2">
    <source>
        <dbReference type="EMBL" id="GMR61193.1"/>
    </source>
</evidence>
<comment type="caution">
    <text evidence="2">The sequence shown here is derived from an EMBL/GenBank/DDBJ whole genome shotgun (WGS) entry which is preliminary data.</text>
</comment>
<sequence>LRLDSTPRMRAQRKAASEAKEKISKVSSCLPIRSPRSRHARVQKVADTSLNHEQETTSFEVDRILDKWTSE</sequence>
<evidence type="ECO:0000256" key="1">
    <source>
        <dbReference type="SAM" id="MobiDB-lite"/>
    </source>
</evidence>
<gene>
    <name evidence="2" type="ORF">PMAYCL1PPCAC_31388</name>
</gene>